<proteinExistence type="predicted"/>
<comment type="caution">
    <text evidence="1">The sequence shown here is derived from an EMBL/GenBank/DDBJ whole genome shotgun (WGS) entry which is preliminary data.</text>
</comment>
<accession>A0A0F9GIC8</accession>
<evidence type="ECO:0000313" key="1">
    <source>
        <dbReference type="EMBL" id="KKL62907.1"/>
    </source>
</evidence>
<protein>
    <recommendedName>
        <fullName evidence="2">N-acetyltransferase domain-containing protein</fullName>
    </recommendedName>
</protein>
<dbReference type="EMBL" id="LAZR01028342">
    <property type="protein sequence ID" value="KKL62907.1"/>
    <property type="molecule type" value="Genomic_DNA"/>
</dbReference>
<organism evidence="1">
    <name type="scientific">marine sediment metagenome</name>
    <dbReference type="NCBI Taxonomy" id="412755"/>
    <lineage>
        <taxon>unclassified sequences</taxon>
        <taxon>metagenomes</taxon>
        <taxon>ecological metagenomes</taxon>
    </lineage>
</organism>
<sequence>MRIDLSQVAYKGQEVYLESVTQVKELDRCMEALTQACFAYCAKNPDMHSPSEVMSEIIHAINTDTDAFLYMAADGEFLGFFVCTVYKIGRGRTRFELQHGYAVPYAPRNMIPVVVKRMITIAKQNGCDTFGFAMRMKRKRPVAMMRKLNIPGLVPLTIRFEKELNDDRG</sequence>
<evidence type="ECO:0008006" key="2">
    <source>
        <dbReference type="Google" id="ProtNLM"/>
    </source>
</evidence>
<name>A0A0F9GIC8_9ZZZZ</name>
<dbReference type="AlphaFoldDB" id="A0A0F9GIC8"/>
<gene>
    <name evidence="1" type="ORF">LCGC14_2180440</name>
</gene>
<reference evidence="1" key="1">
    <citation type="journal article" date="2015" name="Nature">
        <title>Complex archaea that bridge the gap between prokaryotes and eukaryotes.</title>
        <authorList>
            <person name="Spang A."/>
            <person name="Saw J.H."/>
            <person name="Jorgensen S.L."/>
            <person name="Zaremba-Niedzwiedzka K."/>
            <person name="Martijn J."/>
            <person name="Lind A.E."/>
            <person name="van Eijk R."/>
            <person name="Schleper C."/>
            <person name="Guy L."/>
            <person name="Ettema T.J."/>
        </authorList>
    </citation>
    <scope>NUCLEOTIDE SEQUENCE</scope>
</reference>